<keyword evidence="9" id="KW-1185">Reference proteome</keyword>
<organism evidence="8 9">
    <name type="scientific">Intrasporangium oryzae NRRL B-24470</name>
    <dbReference type="NCBI Taxonomy" id="1386089"/>
    <lineage>
        <taxon>Bacteria</taxon>
        <taxon>Bacillati</taxon>
        <taxon>Actinomycetota</taxon>
        <taxon>Actinomycetes</taxon>
        <taxon>Micrococcales</taxon>
        <taxon>Intrasporangiaceae</taxon>
        <taxon>Intrasporangium</taxon>
    </lineage>
</organism>
<dbReference type="OrthoDB" id="9342687at2"/>
<evidence type="ECO:0000313" key="8">
    <source>
        <dbReference type="EMBL" id="EWT00042.1"/>
    </source>
</evidence>
<dbReference type="InterPro" id="IPR023845">
    <property type="entry name" value="DUF3817_TM"/>
</dbReference>
<feature type="transmembrane region" description="Helical" evidence="6">
    <location>
        <begin position="57"/>
        <end position="75"/>
    </location>
</feature>
<sequence>MSTYPMHLAKPKQIRSALAIYRVMAIVAGIALFILIAEMVMKYGFDQKNFLTENWSYIHGFIYMGYAAAVANLGLKAAWGLKRIVLNLLAGFVPVVPWVAEHRNTIETNALLSRAYVAGEPEPA</sequence>
<accession>W9G420</accession>
<comment type="caution">
    <text evidence="8">The sequence shown here is derived from an EMBL/GenBank/DDBJ whole genome shotgun (WGS) entry which is preliminary data.</text>
</comment>
<feature type="domain" description="DUF3817" evidence="7">
    <location>
        <begin position="19"/>
        <end position="104"/>
    </location>
</feature>
<dbReference type="RefSeq" id="WP_034809343.1">
    <property type="nucleotide sequence ID" value="NZ_AWSA01000058.1"/>
</dbReference>
<name>W9G420_9MICO</name>
<reference evidence="8 9" key="1">
    <citation type="submission" date="2013-08" db="EMBL/GenBank/DDBJ databases">
        <title>Intrasporangium oryzae NRRL B-24470.</title>
        <authorList>
            <person name="Liu H."/>
            <person name="Wang G."/>
        </authorList>
    </citation>
    <scope>NUCLEOTIDE SEQUENCE [LARGE SCALE GENOMIC DNA]</scope>
    <source>
        <strain evidence="8 9">NRRL B-24470</strain>
    </source>
</reference>
<protein>
    <recommendedName>
        <fullName evidence="7">DUF3817 domain-containing protein</fullName>
    </recommendedName>
</protein>
<dbReference type="eggNOG" id="ENOG50330UF">
    <property type="taxonomic scope" value="Bacteria"/>
</dbReference>
<evidence type="ECO:0000256" key="1">
    <source>
        <dbReference type="ARBA" id="ARBA00004651"/>
    </source>
</evidence>
<dbReference type="Proteomes" id="UP000019489">
    <property type="component" value="Unassembled WGS sequence"/>
</dbReference>
<dbReference type="NCBIfam" id="TIGR03954">
    <property type="entry name" value="integ_memb_HG"/>
    <property type="match status" value="1"/>
</dbReference>
<evidence type="ECO:0000256" key="6">
    <source>
        <dbReference type="SAM" id="Phobius"/>
    </source>
</evidence>
<evidence type="ECO:0000256" key="4">
    <source>
        <dbReference type="ARBA" id="ARBA00022989"/>
    </source>
</evidence>
<keyword evidence="2" id="KW-1003">Cell membrane</keyword>
<dbReference type="GO" id="GO:0005886">
    <property type="term" value="C:plasma membrane"/>
    <property type="evidence" value="ECO:0007669"/>
    <property type="project" value="UniProtKB-SubCell"/>
</dbReference>
<evidence type="ECO:0000259" key="7">
    <source>
        <dbReference type="Pfam" id="PF12823"/>
    </source>
</evidence>
<comment type="subcellular location">
    <subcellularLocation>
        <location evidence="1">Cell membrane</location>
        <topology evidence="1">Multi-pass membrane protein</topology>
    </subcellularLocation>
</comment>
<keyword evidence="5 6" id="KW-0472">Membrane</keyword>
<keyword evidence="3 6" id="KW-0812">Transmembrane</keyword>
<feature type="transmembrane region" description="Helical" evidence="6">
    <location>
        <begin position="20"/>
        <end position="37"/>
    </location>
</feature>
<dbReference type="Pfam" id="PF12823">
    <property type="entry name" value="DUF3817"/>
    <property type="match status" value="1"/>
</dbReference>
<evidence type="ECO:0000256" key="3">
    <source>
        <dbReference type="ARBA" id="ARBA00022692"/>
    </source>
</evidence>
<evidence type="ECO:0000256" key="5">
    <source>
        <dbReference type="ARBA" id="ARBA00023136"/>
    </source>
</evidence>
<dbReference type="STRING" id="1386089.N865_18415"/>
<gene>
    <name evidence="8" type="ORF">N865_18415</name>
</gene>
<dbReference type="PANTHER" id="PTHR40077:SF2">
    <property type="entry name" value="MEMBRANE PROTEIN"/>
    <property type="match status" value="1"/>
</dbReference>
<proteinExistence type="predicted"/>
<dbReference type="EMBL" id="AWSA01000058">
    <property type="protein sequence ID" value="EWT00042.1"/>
    <property type="molecule type" value="Genomic_DNA"/>
</dbReference>
<dbReference type="PANTHER" id="PTHR40077">
    <property type="entry name" value="MEMBRANE PROTEIN-RELATED"/>
    <property type="match status" value="1"/>
</dbReference>
<evidence type="ECO:0000256" key="2">
    <source>
        <dbReference type="ARBA" id="ARBA00022475"/>
    </source>
</evidence>
<dbReference type="AlphaFoldDB" id="W9G420"/>
<keyword evidence="4 6" id="KW-1133">Transmembrane helix</keyword>
<evidence type="ECO:0000313" key="9">
    <source>
        <dbReference type="Proteomes" id="UP000019489"/>
    </source>
</evidence>